<evidence type="ECO:0000313" key="3">
    <source>
        <dbReference type="Proteomes" id="UP000053232"/>
    </source>
</evidence>
<protein>
    <submittedName>
        <fullName evidence="2">Uncharacterized protein</fullName>
    </submittedName>
</protein>
<dbReference type="AlphaFoldDB" id="A0A073HZL6"/>
<sequence length="146" mass="16624">MGINDHTEDKQVPSEQTPIKGHESEEVKAIVEKIVETVEEAFIGAIKDIEEEKKGSEEEMNILAVAQEPETQKLIVEKMSQNPVLQDKPLSEVEKIFKKGVKRQYQEITQDPGRQRSKSREGKKLTGKRGKKAQEKSEKINELIEN</sequence>
<organism evidence="2 3">
    <name type="scientific">Oxytricha trifallax</name>
    <dbReference type="NCBI Taxonomy" id="1172189"/>
    <lineage>
        <taxon>Eukaryota</taxon>
        <taxon>Sar</taxon>
        <taxon>Alveolata</taxon>
        <taxon>Ciliophora</taxon>
        <taxon>Intramacronucleata</taxon>
        <taxon>Spirotrichea</taxon>
        <taxon>Stichotrichia</taxon>
        <taxon>Sporadotrichida</taxon>
        <taxon>Oxytrichidae</taxon>
        <taxon>Oxytrichinae</taxon>
        <taxon>Oxytricha</taxon>
    </lineage>
</organism>
<proteinExistence type="predicted"/>
<feature type="region of interest" description="Disordered" evidence="1">
    <location>
        <begin position="104"/>
        <end position="146"/>
    </location>
</feature>
<reference evidence="3" key="1">
    <citation type="journal article" date="2014" name="Cell">
        <title>The Architecture of a Scrambled Genome Reveals Massive Levels of Genomic Rearrangement during Development.</title>
        <authorList>
            <person name="Chen X."/>
            <person name="Bracht J.R."/>
            <person name="Goldman A.D."/>
            <person name="Dolzhenko E."/>
            <person name="Clay D.M."/>
            <person name="Swart E.C."/>
            <person name="Perlman D.H."/>
            <person name="Doak T.G."/>
            <person name="Stuart A."/>
            <person name="Amemiya C.T."/>
            <person name="Sebra R.P."/>
            <person name="Landweber L.F."/>
        </authorList>
    </citation>
    <scope>NUCLEOTIDE SEQUENCE [LARGE SCALE GENOMIC DNA]</scope>
    <source>
        <strain evidence="3">JRB310</strain>
    </source>
</reference>
<evidence type="ECO:0000256" key="1">
    <source>
        <dbReference type="SAM" id="MobiDB-lite"/>
    </source>
</evidence>
<comment type="caution">
    <text evidence="2">The sequence shown here is derived from an EMBL/GenBank/DDBJ whole genome shotgun (WGS) entry which is preliminary data.</text>
</comment>
<feature type="region of interest" description="Disordered" evidence="1">
    <location>
        <begin position="1"/>
        <end position="24"/>
    </location>
</feature>
<feature type="compositionally biased region" description="Basic and acidic residues" evidence="1">
    <location>
        <begin position="132"/>
        <end position="146"/>
    </location>
</feature>
<feature type="compositionally biased region" description="Basic and acidic residues" evidence="1">
    <location>
        <begin position="1"/>
        <end position="12"/>
    </location>
</feature>
<dbReference type="EMBL" id="ARYC01008420">
    <property type="protein sequence ID" value="KEJ82651.1"/>
    <property type="molecule type" value="Genomic_DNA"/>
</dbReference>
<name>A0A073HZL6_9SPIT</name>
<gene>
    <name evidence="2" type="ORF">OXYTRIMIC_199</name>
</gene>
<accession>A0A073HZL6</accession>
<dbReference type="Proteomes" id="UP000053232">
    <property type="component" value="Unassembled WGS sequence"/>
</dbReference>
<evidence type="ECO:0000313" key="2">
    <source>
        <dbReference type="EMBL" id="KEJ82651.1"/>
    </source>
</evidence>
<keyword evidence="3" id="KW-1185">Reference proteome</keyword>